<sequence>MTVATERPTEYSGKTAPAQGWLTADRIHLYSAAVLVIECMLTGLWWYFHWMQKNSTTPTMGWDFAVFWSASSLAQSHGAVAAYDWDLLRAAEAPILRNIFGPFAYPPTYLLLIYPIATLSFGVALLLVSAIGVALYLSIVRAAIGGLRHNWLIPALAFPGIWAALIAGQNSLFTASACGAALLLMRRNAIGSGACIALLCIKPQLGVLFPLMLLCERRWGVIISAAGFVAMFVALTALAFGFEVFPAFARSMAMFRTAVAEHGDYALRGAPTVFAVLRTSGAGLWLSYTVHAVVAASAAGVCAWLWSTRPRLTLSASALVVGTLIVQPYVIYYDLTWLAIPIALLSADMARYGSTRLEKLTVALAWLVPAHGLLVVLTLSMSQVAPLVLFGLLAIIARRHRKARLEPRPVPGPA</sequence>
<feature type="transmembrane region" description="Helical" evidence="8">
    <location>
        <begin position="221"/>
        <end position="242"/>
    </location>
</feature>
<evidence type="ECO:0000313" key="10">
    <source>
        <dbReference type="Proteomes" id="UP000727654"/>
    </source>
</evidence>
<feature type="transmembrane region" description="Helical" evidence="8">
    <location>
        <begin position="189"/>
        <end position="214"/>
    </location>
</feature>
<evidence type="ECO:0000256" key="2">
    <source>
        <dbReference type="ARBA" id="ARBA00022475"/>
    </source>
</evidence>
<comment type="similarity">
    <text evidence="7">Belongs to the glycosyltransferase 87 family.</text>
</comment>
<evidence type="ECO:0000256" key="4">
    <source>
        <dbReference type="ARBA" id="ARBA00022692"/>
    </source>
</evidence>
<reference evidence="9 10" key="1">
    <citation type="submission" date="2021-08" db="EMBL/GenBank/DDBJ databases">
        <authorList>
            <person name="Peeters C."/>
        </authorList>
    </citation>
    <scope>NUCLEOTIDE SEQUENCE [LARGE SCALE GENOMIC DNA]</scope>
    <source>
        <strain evidence="9 10">LMG 23992</strain>
    </source>
</reference>
<evidence type="ECO:0008006" key="11">
    <source>
        <dbReference type="Google" id="ProtNLM"/>
    </source>
</evidence>
<dbReference type="EMBL" id="CAJZAI010000001">
    <property type="protein sequence ID" value="CAG9165037.1"/>
    <property type="molecule type" value="Genomic_DNA"/>
</dbReference>
<name>A0ABN7XZD3_9BURK</name>
<comment type="caution">
    <text evidence="9">The sequence shown here is derived from an EMBL/GenBank/DDBJ whole genome shotgun (WGS) entry which is preliminary data.</text>
</comment>
<evidence type="ECO:0000256" key="6">
    <source>
        <dbReference type="ARBA" id="ARBA00023136"/>
    </source>
</evidence>
<keyword evidence="6 8" id="KW-0472">Membrane</keyword>
<comment type="subcellular location">
    <subcellularLocation>
        <location evidence="1">Cell membrane</location>
        <topology evidence="1">Multi-pass membrane protein</topology>
    </subcellularLocation>
</comment>
<keyword evidence="10" id="KW-1185">Reference proteome</keyword>
<dbReference type="Pfam" id="PF09594">
    <property type="entry name" value="GT87"/>
    <property type="match status" value="1"/>
</dbReference>
<evidence type="ECO:0000256" key="5">
    <source>
        <dbReference type="ARBA" id="ARBA00022989"/>
    </source>
</evidence>
<evidence type="ECO:0000313" key="9">
    <source>
        <dbReference type="EMBL" id="CAG9165037.1"/>
    </source>
</evidence>
<dbReference type="Proteomes" id="UP000727654">
    <property type="component" value="Unassembled WGS sequence"/>
</dbReference>
<feature type="transmembrane region" description="Helical" evidence="8">
    <location>
        <begin position="364"/>
        <end position="397"/>
    </location>
</feature>
<protein>
    <recommendedName>
        <fullName evidence="11">DUF2029 domain-containing protein</fullName>
    </recommendedName>
</protein>
<proteinExistence type="inferred from homology"/>
<gene>
    <name evidence="9" type="ORF">LMG23992_00183</name>
</gene>
<keyword evidence="4 8" id="KW-0812">Transmembrane</keyword>
<evidence type="ECO:0000256" key="3">
    <source>
        <dbReference type="ARBA" id="ARBA00022679"/>
    </source>
</evidence>
<accession>A0ABN7XZD3</accession>
<feature type="transmembrane region" description="Helical" evidence="8">
    <location>
        <begin position="151"/>
        <end position="169"/>
    </location>
</feature>
<keyword evidence="5 8" id="KW-1133">Transmembrane helix</keyword>
<keyword evidence="2" id="KW-1003">Cell membrane</keyword>
<evidence type="ECO:0000256" key="7">
    <source>
        <dbReference type="ARBA" id="ARBA00024033"/>
    </source>
</evidence>
<evidence type="ECO:0000256" key="1">
    <source>
        <dbReference type="ARBA" id="ARBA00004651"/>
    </source>
</evidence>
<keyword evidence="3" id="KW-0808">Transferase</keyword>
<feature type="transmembrane region" description="Helical" evidence="8">
    <location>
        <begin position="29"/>
        <end position="48"/>
    </location>
</feature>
<dbReference type="RefSeq" id="WP_224077914.1">
    <property type="nucleotide sequence ID" value="NZ_CAJZAI010000001.1"/>
</dbReference>
<feature type="transmembrane region" description="Helical" evidence="8">
    <location>
        <begin position="285"/>
        <end position="306"/>
    </location>
</feature>
<organism evidence="9 10">
    <name type="scientific">Cupriavidus laharis</name>
    <dbReference type="NCBI Taxonomy" id="151654"/>
    <lineage>
        <taxon>Bacteria</taxon>
        <taxon>Pseudomonadati</taxon>
        <taxon>Pseudomonadota</taxon>
        <taxon>Betaproteobacteria</taxon>
        <taxon>Burkholderiales</taxon>
        <taxon>Burkholderiaceae</taxon>
        <taxon>Cupriavidus</taxon>
    </lineage>
</organism>
<dbReference type="InterPro" id="IPR018584">
    <property type="entry name" value="GT87"/>
</dbReference>
<evidence type="ECO:0000256" key="8">
    <source>
        <dbReference type="SAM" id="Phobius"/>
    </source>
</evidence>
<feature type="transmembrane region" description="Helical" evidence="8">
    <location>
        <begin position="112"/>
        <end position="139"/>
    </location>
</feature>
<feature type="transmembrane region" description="Helical" evidence="8">
    <location>
        <begin position="318"/>
        <end position="344"/>
    </location>
</feature>